<organism evidence="2 3">
    <name type="scientific">Nitrospira tepida</name>
    <dbReference type="NCBI Taxonomy" id="2973512"/>
    <lineage>
        <taxon>Bacteria</taxon>
        <taxon>Pseudomonadati</taxon>
        <taxon>Nitrospirota</taxon>
        <taxon>Nitrospiria</taxon>
        <taxon>Nitrospirales</taxon>
        <taxon>Nitrospiraceae</taxon>
        <taxon>Nitrospira</taxon>
    </lineage>
</organism>
<evidence type="ECO:0000313" key="2">
    <source>
        <dbReference type="EMBL" id="CAI4032429.1"/>
    </source>
</evidence>
<sequence>MDMTSSTESERGQAHPVLRNLQYSPIKEQDEHYIVLWDPSGLSREKLVLPLNYFFVVQHLDGHHSLEQIGALYLNRFGEFLLPDKLERLVADLEAKLFLEGPAVEAAKEARRTAFRQSPVRPAAFAGKSYEAEGFKLRRQIESFYQSKEGPEQKPSPNKGKRIKGLVAPAYEVKQAGPIYAWAYKELNEAESPDLFVLLAPCHAGMDSLFALTDKDFETPLGTVSVNKPILDYLKRQGGEFFADDVAHEQEHALEFQLPFLLDAVGKQKPCTMVPILCGFSAQDLGEQTVRTGIDRLLDLLRQAFAAAGVEPCLIASGDLAHIGMRYGDSAPPTDFSFHRCMQQDLAMLKFVEELKPEEFASFIRKEGDSRRITGFASIYTLLRLITAEAGQVLRYDRGITDQYNSTVTYASMVFF</sequence>
<dbReference type="PANTHER" id="PTHR11060:SF0">
    <property type="entry name" value="PROTEIN MEMO1"/>
    <property type="match status" value="1"/>
</dbReference>
<evidence type="ECO:0000313" key="3">
    <source>
        <dbReference type="Proteomes" id="UP001179121"/>
    </source>
</evidence>
<dbReference type="CDD" id="cd07361">
    <property type="entry name" value="MEMO_like"/>
    <property type="match status" value="1"/>
</dbReference>
<gene>
    <name evidence="2" type="ORF">DNFV4_02859</name>
</gene>
<dbReference type="EMBL" id="OX365700">
    <property type="protein sequence ID" value="CAI4032429.1"/>
    <property type="molecule type" value="Genomic_DNA"/>
</dbReference>
<name>A0AA86N0I3_9BACT</name>
<keyword evidence="3" id="KW-1185">Reference proteome</keyword>
<proteinExistence type="inferred from homology"/>
<comment type="similarity">
    <text evidence="1">Belongs to the MEMO1 family.</text>
</comment>
<dbReference type="KEGG" id="nti:DNFV4_02859"/>
<dbReference type="PANTHER" id="PTHR11060">
    <property type="entry name" value="PROTEIN MEMO1"/>
    <property type="match status" value="1"/>
</dbReference>
<evidence type="ECO:0000256" key="1">
    <source>
        <dbReference type="ARBA" id="ARBA00006315"/>
    </source>
</evidence>
<dbReference type="Proteomes" id="UP001179121">
    <property type="component" value="Chromosome"/>
</dbReference>
<protein>
    <submittedName>
        <fullName evidence="2">AmmeMemoRadiSam system protein B</fullName>
    </submittedName>
</protein>
<dbReference type="AlphaFoldDB" id="A0AA86N0I3"/>
<dbReference type="NCBIfam" id="TIGR04336">
    <property type="entry name" value="AmmeMemoSam_B"/>
    <property type="match status" value="1"/>
</dbReference>
<accession>A0AA86N0I3</accession>
<dbReference type="InterPro" id="IPR002737">
    <property type="entry name" value="MEMO1_fam"/>
</dbReference>
<reference evidence="2" key="1">
    <citation type="submission" date="2022-10" db="EMBL/GenBank/DDBJ databases">
        <authorList>
            <person name="Koch H."/>
        </authorList>
    </citation>
    <scope>NUCLEOTIDE SEQUENCE</scope>
    <source>
        <strain evidence="2">DNF</strain>
    </source>
</reference>
<dbReference type="Pfam" id="PF01875">
    <property type="entry name" value="Memo"/>
    <property type="match status" value="1"/>
</dbReference>
<dbReference type="Gene3D" id="3.40.830.10">
    <property type="entry name" value="LigB-like"/>
    <property type="match status" value="1"/>
</dbReference>